<evidence type="ECO:0000313" key="5">
    <source>
        <dbReference type="EMBL" id="MBD7996929.1"/>
    </source>
</evidence>
<proteinExistence type="predicted"/>
<dbReference type="SUPFAM" id="SSF51621">
    <property type="entry name" value="Phosphoenolpyruvate/pyruvate domain"/>
    <property type="match status" value="1"/>
</dbReference>
<evidence type="ECO:0000256" key="1">
    <source>
        <dbReference type="ARBA" id="ARBA00001946"/>
    </source>
</evidence>
<dbReference type="PANTHER" id="PTHR32308">
    <property type="entry name" value="LYASE BETA SUBUNIT, PUTATIVE (AFU_ORTHOLOGUE AFUA_4G13030)-RELATED"/>
    <property type="match status" value="1"/>
</dbReference>
<feature type="region of interest" description="Disordered" evidence="4">
    <location>
        <begin position="180"/>
        <end position="225"/>
    </location>
</feature>
<feature type="compositionally biased region" description="Low complexity" evidence="4">
    <location>
        <begin position="180"/>
        <end position="192"/>
    </location>
</feature>
<dbReference type="Gene3D" id="3.20.20.60">
    <property type="entry name" value="Phosphoenolpyruvate-binding domains"/>
    <property type="match status" value="1"/>
</dbReference>
<dbReference type="Proteomes" id="UP000609874">
    <property type="component" value="Unassembled WGS sequence"/>
</dbReference>
<dbReference type="RefSeq" id="WP_191809209.1">
    <property type="nucleotide sequence ID" value="NZ_JACSQD010000010.1"/>
</dbReference>
<dbReference type="PANTHER" id="PTHR32308:SF10">
    <property type="entry name" value="CITRATE LYASE SUBUNIT BETA"/>
    <property type="match status" value="1"/>
</dbReference>
<evidence type="ECO:0000313" key="6">
    <source>
        <dbReference type="Proteomes" id="UP000609874"/>
    </source>
</evidence>
<comment type="caution">
    <text evidence="5">The sequence shown here is derived from an EMBL/GenBank/DDBJ whole genome shotgun (WGS) entry which is preliminary data.</text>
</comment>
<dbReference type="EMBL" id="JACSQD010000010">
    <property type="protein sequence ID" value="MBD7996929.1"/>
    <property type="molecule type" value="Genomic_DNA"/>
</dbReference>
<accession>A0ABR8UWM2</accession>
<dbReference type="Pfam" id="PF22484">
    <property type="entry name" value="DUF6986"/>
    <property type="match status" value="2"/>
</dbReference>
<gene>
    <name evidence="5" type="ORF">H9639_16675</name>
</gene>
<evidence type="ECO:0000256" key="2">
    <source>
        <dbReference type="ARBA" id="ARBA00022723"/>
    </source>
</evidence>
<keyword evidence="6" id="KW-1185">Reference proteome</keyword>
<dbReference type="InterPro" id="IPR054255">
    <property type="entry name" value="DUF6986"/>
</dbReference>
<keyword evidence="3" id="KW-0460">Magnesium</keyword>
<evidence type="ECO:0000256" key="4">
    <source>
        <dbReference type="SAM" id="MobiDB-lite"/>
    </source>
</evidence>
<protein>
    <submittedName>
        <fullName evidence="5">Aldolase</fullName>
    </submittedName>
</protein>
<sequence>MSKAETGTRLAFGADDYARIADSLRSTDDLLSAGYPGDDGSRQPVHTVYVPADTFTPDLGADWGRQALAAVDGQGGLEQLAGQLGLADPGTLAALTAAKLASEPIEDLRLDFEDGYGARPDAEEDAHAVAAGRDVARAVAAGTAPAFIGIRFKSFEAPTRDRGLRTLDLFLSSLLSGPAAGSGPGRESLPGSGLPGPGLPSSGHPGPGLPGPGLPNSGHPGSGLPDGLVLTLPKVSTVAQVEAMAYACGRLEEAHGLPGGRLRFEVQMETPLLILGADGTVPVAQLLHAGSGRISALNYGTYDYSASLGIAAAYQSMEHPAADYAKAVMQVAAAGTGVRLSDGSTNILPVGDPETIQRAWVLHARLVARSLAAGYYQGWDLHPAQLPTRYLATYGFYRSGFDAAAARLNNYVHRLESTILDEPATARALARFIHRGLTCGALTSGEVAEAVGVSPDELAHLAHPQTPNRSGNKQ</sequence>
<dbReference type="InterPro" id="IPR015813">
    <property type="entry name" value="Pyrv/PenolPyrv_kinase-like_dom"/>
</dbReference>
<organism evidence="5 6">
    <name type="scientific">Arthrobacter gallicola</name>
    <dbReference type="NCBI Taxonomy" id="2762225"/>
    <lineage>
        <taxon>Bacteria</taxon>
        <taxon>Bacillati</taxon>
        <taxon>Actinomycetota</taxon>
        <taxon>Actinomycetes</taxon>
        <taxon>Micrococcales</taxon>
        <taxon>Micrococcaceae</taxon>
        <taxon>Arthrobacter</taxon>
    </lineage>
</organism>
<name>A0ABR8UWM2_9MICC</name>
<dbReference type="InterPro" id="IPR040442">
    <property type="entry name" value="Pyrv_kinase-like_dom_sf"/>
</dbReference>
<evidence type="ECO:0000256" key="3">
    <source>
        <dbReference type="ARBA" id="ARBA00022842"/>
    </source>
</evidence>
<reference evidence="5 6" key="1">
    <citation type="submission" date="2020-08" db="EMBL/GenBank/DDBJ databases">
        <title>A Genomic Blueprint of the Chicken Gut Microbiome.</title>
        <authorList>
            <person name="Gilroy R."/>
            <person name="Ravi A."/>
            <person name="Getino M."/>
            <person name="Pursley I."/>
            <person name="Horton D.L."/>
            <person name="Alikhan N.-F."/>
            <person name="Baker D."/>
            <person name="Gharbi K."/>
            <person name="Hall N."/>
            <person name="Watson M."/>
            <person name="Adriaenssens E.M."/>
            <person name="Foster-Nyarko E."/>
            <person name="Jarju S."/>
            <person name="Secka A."/>
            <person name="Antonio M."/>
            <person name="Oren A."/>
            <person name="Chaudhuri R."/>
            <person name="La Ragione R.M."/>
            <person name="Hildebrand F."/>
            <person name="Pallen M.J."/>
        </authorList>
    </citation>
    <scope>NUCLEOTIDE SEQUENCE [LARGE SCALE GENOMIC DNA]</scope>
    <source>
        <strain evidence="5 6">Sa2CUA1</strain>
    </source>
</reference>
<feature type="compositionally biased region" description="Low complexity" evidence="4">
    <location>
        <begin position="214"/>
        <end position="225"/>
    </location>
</feature>
<keyword evidence="2" id="KW-0479">Metal-binding</keyword>
<comment type="cofactor">
    <cofactor evidence="1">
        <name>Mg(2+)</name>
        <dbReference type="ChEBI" id="CHEBI:18420"/>
    </cofactor>
</comment>